<name>A0A7V7TUG0_9HYPH</name>
<dbReference type="EMBL" id="VZDO01000028">
    <property type="protein sequence ID" value="KAB0675916.1"/>
    <property type="molecule type" value="Genomic_DNA"/>
</dbReference>
<feature type="domain" description="Glycosyltransferase subfamily 4-like N-terminal" evidence="2">
    <location>
        <begin position="36"/>
        <end position="223"/>
    </location>
</feature>
<dbReference type="AlphaFoldDB" id="A0A7V7TUG0"/>
<keyword evidence="4" id="KW-1185">Reference proteome</keyword>
<dbReference type="Pfam" id="PF00534">
    <property type="entry name" value="Glycos_transf_1"/>
    <property type="match status" value="1"/>
</dbReference>
<dbReference type="InterPro" id="IPR050194">
    <property type="entry name" value="Glycosyltransferase_grp1"/>
</dbReference>
<evidence type="ECO:0000313" key="4">
    <source>
        <dbReference type="Proteomes" id="UP000432089"/>
    </source>
</evidence>
<dbReference type="Pfam" id="PF13439">
    <property type="entry name" value="Glyco_transf_4"/>
    <property type="match status" value="1"/>
</dbReference>
<evidence type="ECO:0000259" key="1">
    <source>
        <dbReference type="Pfam" id="PF00534"/>
    </source>
</evidence>
<accession>A0A7V7TUG0</accession>
<dbReference type="GO" id="GO:0016757">
    <property type="term" value="F:glycosyltransferase activity"/>
    <property type="evidence" value="ECO:0007669"/>
    <property type="project" value="InterPro"/>
</dbReference>
<gene>
    <name evidence="3" type="ORF">F6X38_22560</name>
</gene>
<dbReference type="PANTHER" id="PTHR45947:SF13">
    <property type="entry name" value="TRANSFERASE"/>
    <property type="match status" value="1"/>
</dbReference>
<sequence length="504" mass="55486">MTPSTPRTLRTASREVMKILVVSNMYPSAHHPVGGIFVHEQVKALRAAGADVRVVTGRPLWLSGRRPRHAFRLFRHELGERRRRPEWTSHDGVPLIEFPYFAGALARPWMYSWIYRSGLAARLAWIAADFPYDLVHSHTAFLDGRAAAAAAAHRSAPMVLTEHTGPFSIVTDKPLYRMHTLAGMKAADRIVAVSGALKKEIVTRLPEIVPTRIDVVPNGVDTRFFDPDREMPAAEEGLYGMSWPELLGRARQELILSDFIVGLREGFRRVGDRAVTGDDLAHIVELATLNGIGEGPLRDTPADGALPRPEAAETAEARIDVLWVGHLVSVKRVDRLLEGFAIARRRAPRLRLRILGGGELEQALRAQTKALGIEAFVAFLPSADRQGVRREMERADFLVISSETETFGVVGVEAMAMGLPVLATDCGGPAEYVTNGSYGERVGLSAEDIAIGLQRMASRIDGFDGERIRAHAVANFEFARIAERLLGIYSELLATQTARTARPH</sequence>
<organism evidence="3 4">
    <name type="scientific">Plantimonas leprariae</name>
    <dbReference type="NCBI Taxonomy" id="2615207"/>
    <lineage>
        <taxon>Bacteria</taxon>
        <taxon>Pseudomonadati</taxon>
        <taxon>Pseudomonadota</taxon>
        <taxon>Alphaproteobacteria</taxon>
        <taxon>Hyphomicrobiales</taxon>
        <taxon>Aurantimonadaceae</taxon>
        <taxon>Plantimonas</taxon>
    </lineage>
</organism>
<dbReference type="InterPro" id="IPR028098">
    <property type="entry name" value="Glyco_trans_4-like_N"/>
</dbReference>
<protein>
    <submittedName>
        <fullName evidence="3">Glycosyltransferase family 4 protein</fullName>
    </submittedName>
</protein>
<dbReference type="Gene3D" id="3.40.50.2000">
    <property type="entry name" value="Glycogen Phosphorylase B"/>
    <property type="match status" value="2"/>
</dbReference>
<dbReference type="InterPro" id="IPR001296">
    <property type="entry name" value="Glyco_trans_1"/>
</dbReference>
<proteinExistence type="predicted"/>
<comment type="caution">
    <text evidence="3">The sequence shown here is derived from an EMBL/GenBank/DDBJ whole genome shotgun (WGS) entry which is preliminary data.</text>
</comment>
<feature type="domain" description="Glycosyl transferase family 1" evidence="1">
    <location>
        <begin position="316"/>
        <end position="439"/>
    </location>
</feature>
<dbReference type="Proteomes" id="UP000432089">
    <property type="component" value="Unassembled WGS sequence"/>
</dbReference>
<dbReference type="SUPFAM" id="SSF53756">
    <property type="entry name" value="UDP-Glycosyltransferase/glycogen phosphorylase"/>
    <property type="match status" value="1"/>
</dbReference>
<evidence type="ECO:0000259" key="2">
    <source>
        <dbReference type="Pfam" id="PF13439"/>
    </source>
</evidence>
<keyword evidence="3" id="KW-0808">Transferase</keyword>
<evidence type="ECO:0000313" key="3">
    <source>
        <dbReference type="EMBL" id="KAB0675916.1"/>
    </source>
</evidence>
<dbReference type="PANTHER" id="PTHR45947">
    <property type="entry name" value="SULFOQUINOVOSYL TRANSFERASE SQD2"/>
    <property type="match status" value="1"/>
</dbReference>
<reference evidence="3 4" key="1">
    <citation type="submission" date="2019-09" db="EMBL/GenBank/DDBJ databases">
        <title>YIM 132180 draft genome.</title>
        <authorList>
            <person name="Zhang K."/>
        </authorList>
    </citation>
    <scope>NUCLEOTIDE SEQUENCE [LARGE SCALE GENOMIC DNA]</scope>
    <source>
        <strain evidence="3 4">YIM 132180</strain>
    </source>
</reference>